<feature type="transmembrane region" description="Helical" evidence="1">
    <location>
        <begin position="189"/>
        <end position="211"/>
    </location>
</feature>
<dbReference type="STRING" id="582402.Hbal_1473"/>
<gene>
    <name evidence="2" type="ordered locus">Hbal_1473</name>
</gene>
<keyword evidence="1" id="KW-0812">Transmembrane</keyword>
<dbReference type="HOGENOM" id="CLU_114004_0_0_5"/>
<evidence type="ECO:0000313" key="2">
    <source>
        <dbReference type="EMBL" id="ACT59162.1"/>
    </source>
</evidence>
<dbReference type="Pfam" id="PF16357">
    <property type="entry name" value="PepSY_TM_like_2"/>
    <property type="match status" value="1"/>
</dbReference>
<organism evidence="2 3">
    <name type="scientific">Hirschia baltica (strain ATCC 49814 / DSM 5838 / IFAM 1418)</name>
    <dbReference type="NCBI Taxonomy" id="582402"/>
    <lineage>
        <taxon>Bacteria</taxon>
        <taxon>Pseudomonadati</taxon>
        <taxon>Pseudomonadota</taxon>
        <taxon>Alphaproteobacteria</taxon>
        <taxon>Hyphomonadales</taxon>
        <taxon>Hyphomonadaceae</taxon>
        <taxon>Hirschia</taxon>
    </lineage>
</organism>
<protein>
    <recommendedName>
        <fullName evidence="4">PepSY-associated TM helix domain protein</fullName>
    </recommendedName>
</protein>
<dbReference type="InterPro" id="IPR032307">
    <property type="entry name" value="PepSY_TM-like_2"/>
</dbReference>
<dbReference type="eggNOG" id="COG3295">
    <property type="taxonomic scope" value="Bacteria"/>
</dbReference>
<keyword evidence="1" id="KW-0472">Membrane</keyword>
<proteinExistence type="predicted"/>
<dbReference type="PANTHER" id="PTHR40115">
    <property type="entry name" value="INNER MEMBRANE PROTEIN WITH PEPSY TM HELIX"/>
    <property type="match status" value="1"/>
</dbReference>
<evidence type="ECO:0000256" key="1">
    <source>
        <dbReference type="SAM" id="Phobius"/>
    </source>
</evidence>
<dbReference type="PANTHER" id="PTHR40115:SF1">
    <property type="entry name" value="INNER MEMBRANE PROTEIN WITH PEPSY TM HELIX"/>
    <property type="match status" value="1"/>
</dbReference>
<dbReference type="EMBL" id="CP001678">
    <property type="protein sequence ID" value="ACT59162.1"/>
    <property type="molecule type" value="Genomic_DNA"/>
</dbReference>
<evidence type="ECO:0008006" key="4">
    <source>
        <dbReference type="Google" id="ProtNLM"/>
    </source>
</evidence>
<feature type="transmembrane region" description="Helical" evidence="1">
    <location>
        <begin position="32"/>
        <end position="51"/>
    </location>
</feature>
<dbReference type="KEGG" id="hba:Hbal_1473"/>
<reference evidence="3" key="1">
    <citation type="journal article" date="2011" name="J. Bacteriol.">
        <title>Genome sequences of eight morphologically diverse alphaproteobacteria.</title>
        <authorList>
            <consortium name="US DOE Joint Genome Institute"/>
            <person name="Brown P.J."/>
            <person name="Kysela D.T."/>
            <person name="Buechlein A."/>
            <person name="Hemmerich C."/>
            <person name="Brun Y.V."/>
        </authorList>
    </citation>
    <scope>NUCLEOTIDE SEQUENCE [LARGE SCALE GENOMIC DNA]</scope>
    <source>
        <strain evidence="3">ATCC 49814 / DSM 5838 / IFAM 1418</strain>
    </source>
</reference>
<dbReference type="RefSeq" id="WP_015827312.1">
    <property type="nucleotide sequence ID" value="NC_012982.1"/>
</dbReference>
<name>C6XJ67_HIRBI</name>
<dbReference type="AlphaFoldDB" id="C6XJ67"/>
<keyword evidence="3" id="KW-1185">Reference proteome</keyword>
<sequence length="212" mass="23995">MTDNALTLVHRFRIPKLKKAVIYKFARAAHNYLSAFAFMALMFFSVTGLLLNHPEWLKTKATPISQEVSLPMESIEHVLAQDNPEEFLESALRKASNFSGEFANAEIFEDEAMLRFKGVKGDTTAHIDLNSGLARLETKRSNVSGFIRDLHRGKEAGKVWRFVIDVIAVFIMTLSLIGFFLFFTMRFRLVTSMKLVGASVVFFIGILTFFVS</sequence>
<feature type="transmembrane region" description="Helical" evidence="1">
    <location>
        <begin position="162"/>
        <end position="183"/>
    </location>
</feature>
<dbReference type="Proteomes" id="UP000002745">
    <property type="component" value="Chromosome"/>
</dbReference>
<evidence type="ECO:0000313" key="3">
    <source>
        <dbReference type="Proteomes" id="UP000002745"/>
    </source>
</evidence>
<accession>C6XJ67</accession>
<keyword evidence="1" id="KW-1133">Transmembrane helix</keyword>
<dbReference type="OrthoDB" id="27171at2"/>